<evidence type="ECO:0000256" key="1">
    <source>
        <dbReference type="SAM" id="Phobius"/>
    </source>
</evidence>
<name>V7AJR5_PHAVU</name>
<gene>
    <name evidence="2" type="ORF">PHAVU_011G185200g</name>
</gene>
<dbReference type="PANTHER" id="PTHR36063:SF3">
    <property type="entry name" value="PROTEIN, PUTATIVE-RELATED"/>
    <property type="match status" value="1"/>
</dbReference>
<dbReference type="OMA" id="KSINKFW"/>
<dbReference type="PANTHER" id="PTHR36063">
    <property type="entry name" value="ARABIDOPSIS THALIANA GENOMIC DNA, CHROMOSOME 5, P1 CLONE:MOK16"/>
    <property type="match status" value="1"/>
</dbReference>
<dbReference type="Gramene" id="ESW05505">
    <property type="protein sequence ID" value="ESW05505"/>
    <property type="gene ID" value="PHAVU_011G185200g"/>
</dbReference>
<sequence length="72" mass="8476">MMMRKTKSMYYLEEVAPNVMKSHYKKRSSFTKLETIVEEERQGSNSMSKSILISFPLLLSGFLYIFVCREIV</sequence>
<feature type="transmembrane region" description="Helical" evidence="1">
    <location>
        <begin position="50"/>
        <end position="67"/>
    </location>
</feature>
<keyword evidence="1" id="KW-1133">Transmembrane helix</keyword>
<accession>V7AJR5</accession>
<reference evidence="3" key="1">
    <citation type="journal article" date="2014" name="Nat. Genet.">
        <title>A reference genome for common bean and genome-wide analysis of dual domestications.</title>
        <authorList>
            <person name="Schmutz J."/>
            <person name="McClean P.E."/>
            <person name="Mamidi S."/>
            <person name="Wu G.A."/>
            <person name="Cannon S.B."/>
            <person name="Grimwood J."/>
            <person name="Jenkins J."/>
            <person name="Shu S."/>
            <person name="Song Q."/>
            <person name="Chavarro C."/>
            <person name="Torres-Torres M."/>
            <person name="Geffroy V."/>
            <person name="Moghaddam S.M."/>
            <person name="Gao D."/>
            <person name="Abernathy B."/>
            <person name="Barry K."/>
            <person name="Blair M."/>
            <person name="Brick M.A."/>
            <person name="Chovatia M."/>
            <person name="Gepts P."/>
            <person name="Goodstein D.M."/>
            <person name="Gonzales M."/>
            <person name="Hellsten U."/>
            <person name="Hyten D.L."/>
            <person name="Jia G."/>
            <person name="Kelly J.D."/>
            <person name="Kudrna D."/>
            <person name="Lee R."/>
            <person name="Richard M.M."/>
            <person name="Miklas P.N."/>
            <person name="Osorno J.M."/>
            <person name="Rodrigues J."/>
            <person name="Thareau V."/>
            <person name="Urrea C.A."/>
            <person name="Wang M."/>
            <person name="Yu Y."/>
            <person name="Zhang M."/>
            <person name="Wing R.A."/>
            <person name="Cregan P.B."/>
            <person name="Rokhsar D.S."/>
            <person name="Jackson S.A."/>
        </authorList>
    </citation>
    <scope>NUCLEOTIDE SEQUENCE [LARGE SCALE GENOMIC DNA]</scope>
    <source>
        <strain evidence="3">cv. G19833</strain>
    </source>
</reference>
<keyword evidence="1" id="KW-0812">Transmembrane</keyword>
<dbReference type="Proteomes" id="UP000000226">
    <property type="component" value="Chromosome 11"/>
</dbReference>
<organism evidence="2 3">
    <name type="scientific">Phaseolus vulgaris</name>
    <name type="common">Kidney bean</name>
    <name type="synonym">French bean</name>
    <dbReference type="NCBI Taxonomy" id="3885"/>
    <lineage>
        <taxon>Eukaryota</taxon>
        <taxon>Viridiplantae</taxon>
        <taxon>Streptophyta</taxon>
        <taxon>Embryophyta</taxon>
        <taxon>Tracheophyta</taxon>
        <taxon>Spermatophyta</taxon>
        <taxon>Magnoliopsida</taxon>
        <taxon>eudicotyledons</taxon>
        <taxon>Gunneridae</taxon>
        <taxon>Pentapetalae</taxon>
        <taxon>rosids</taxon>
        <taxon>fabids</taxon>
        <taxon>Fabales</taxon>
        <taxon>Fabaceae</taxon>
        <taxon>Papilionoideae</taxon>
        <taxon>50 kb inversion clade</taxon>
        <taxon>NPAAA clade</taxon>
        <taxon>indigoferoid/millettioid clade</taxon>
        <taxon>Phaseoleae</taxon>
        <taxon>Phaseolus</taxon>
    </lineage>
</organism>
<evidence type="ECO:0000313" key="3">
    <source>
        <dbReference type="Proteomes" id="UP000000226"/>
    </source>
</evidence>
<dbReference type="EMBL" id="CM002298">
    <property type="protein sequence ID" value="ESW05505.1"/>
    <property type="molecule type" value="Genomic_DNA"/>
</dbReference>
<dbReference type="AlphaFoldDB" id="V7AJR5"/>
<proteinExistence type="predicted"/>
<protein>
    <submittedName>
        <fullName evidence="2">Uncharacterized protein</fullName>
    </submittedName>
</protein>
<keyword evidence="3" id="KW-1185">Reference proteome</keyword>
<dbReference type="OrthoDB" id="1428015at2759"/>
<evidence type="ECO:0000313" key="2">
    <source>
        <dbReference type="EMBL" id="ESW05505.1"/>
    </source>
</evidence>
<keyword evidence="1" id="KW-0472">Membrane</keyword>